<dbReference type="EMBL" id="CP039353">
    <property type="protein sequence ID" value="QCE08231.1"/>
    <property type="molecule type" value="Genomic_DNA"/>
</dbReference>
<sequence length="151" mass="16772">MDGDGNELGILHEVGVDVGPQMSNNLDLNVEQNYCSPNIAHASDNQSCPPSKNGLYSFEGNQVVHCMCEQTNLMVDSQSNSTMMQPQDIFSNPQDSPGQSQLLQEPIIQSTYLESMPSNNQMRQGMDLDIQNPHSSSFLLYDHRYRSSESA</sequence>
<reference evidence="1 2" key="1">
    <citation type="submission" date="2019-04" db="EMBL/GenBank/DDBJ databases">
        <title>An improved genome assembly and genetic linkage map for asparagus bean, Vigna unguiculata ssp. sesquipedialis.</title>
        <authorList>
            <person name="Xia Q."/>
            <person name="Zhang R."/>
            <person name="Dong Y."/>
        </authorList>
    </citation>
    <scope>NUCLEOTIDE SEQUENCE [LARGE SCALE GENOMIC DNA]</scope>
    <source>
        <tissue evidence="1">Leaf</tissue>
    </source>
</reference>
<accession>A0A4D6N5U5</accession>
<name>A0A4D6N5U5_VIGUN</name>
<evidence type="ECO:0000313" key="1">
    <source>
        <dbReference type="EMBL" id="QCE08231.1"/>
    </source>
</evidence>
<gene>
    <name evidence="1" type="ORF">DEO72_LG9g3258</name>
</gene>
<keyword evidence="2" id="KW-1185">Reference proteome</keyword>
<proteinExistence type="predicted"/>
<dbReference type="AlphaFoldDB" id="A0A4D6N5U5"/>
<organism evidence="1 2">
    <name type="scientific">Vigna unguiculata</name>
    <name type="common">Cowpea</name>
    <dbReference type="NCBI Taxonomy" id="3917"/>
    <lineage>
        <taxon>Eukaryota</taxon>
        <taxon>Viridiplantae</taxon>
        <taxon>Streptophyta</taxon>
        <taxon>Embryophyta</taxon>
        <taxon>Tracheophyta</taxon>
        <taxon>Spermatophyta</taxon>
        <taxon>Magnoliopsida</taxon>
        <taxon>eudicotyledons</taxon>
        <taxon>Gunneridae</taxon>
        <taxon>Pentapetalae</taxon>
        <taxon>rosids</taxon>
        <taxon>fabids</taxon>
        <taxon>Fabales</taxon>
        <taxon>Fabaceae</taxon>
        <taxon>Papilionoideae</taxon>
        <taxon>50 kb inversion clade</taxon>
        <taxon>NPAAA clade</taxon>
        <taxon>indigoferoid/millettioid clade</taxon>
        <taxon>Phaseoleae</taxon>
        <taxon>Vigna</taxon>
    </lineage>
</organism>
<evidence type="ECO:0000313" key="2">
    <source>
        <dbReference type="Proteomes" id="UP000501690"/>
    </source>
</evidence>
<protein>
    <submittedName>
        <fullName evidence="1">FHY3/FAR1 family</fullName>
    </submittedName>
</protein>
<dbReference type="Proteomes" id="UP000501690">
    <property type="component" value="Linkage Group LG9"/>
</dbReference>